<dbReference type="GO" id="GO:0015969">
    <property type="term" value="P:guanosine tetraphosphate metabolic process"/>
    <property type="evidence" value="ECO:0007669"/>
    <property type="project" value="InterPro"/>
</dbReference>
<evidence type="ECO:0000256" key="2">
    <source>
        <dbReference type="SAM" id="MobiDB-lite"/>
    </source>
</evidence>
<dbReference type="PANTHER" id="PTHR47837:SF2">
    <property type="entry name" value="GTP PYROPHOSPHOKINASE YWAC"/>
    <property type="match status" value="1"/>
</dbReference>
<dbReference type="Gene3D" id="3.30.460.10">
    <property type="entry name" value="Beta Polymerase, domain 2"/>
    <property type="match status" value="1"/>
</dbReference>
<dbReference type="InterPro" id="IPR007685">
    <property type="entry name" value="RelA_SpoT"/>
</dbReference>
<dbReference type="SUPFAM" id="SSF81301">
    <property type="entry name" value="Nucleotidyltransferase"/>
    <property type="match status" value="1"/>
</dbReference>
<name>A0AAE3DN69_9FIRM</name>
<dbReference type="RefSeq" id="WP_308728625.1">
    <property type="nucleotide sequence ID" value="NZ_JAJEQF010000033.1"/>
</dbReference>
<feature type="region of interest" description="Disordered" evidence="2">
    <location>
        <begin position="227"/>
        <end position="250"/>
    </location>
</feature>
<dbReference type="EMBL" id="JAJEQF010000033">
    <property type="protein sequence ID" value="MCC2168347.1"/>
    <property type="molecule type" value="Genomic_DNA"/>
</dbReference>
<dbReference type="Pfam" id="PF04607">
    <property type="entry name" value="RelA_SpoT"/>
    <property type="match status" value="1"/>
</dbReference>
<dbReference type="AlphaFoldDB" id="A0AAE3DN69"/>
<keyword evidence="5" id="KW-1185">Reference proteome</keyword>
<organism evidence="4 5">
    <name type="scientific">Gallintestinimicrobium propionicum</name>
    <dbReference type="NCBI Taxonomy" id="2981770"/>
    <lineage>
        <taxon>Bacteria</taxon>
        <taxon>Bacillati</taxon>
        <taxon>Bacillota</taxon>
        <taxon>Clostridia</taxon>
        <taxon>Lachnospirales</taxon>
        <taxon>Lachnospiraceae</taxon>
        <taxon>Gallintestinimicrobium</taxon>
    </lineage>
</organism>
<feature type="compositionally biased region" description="Basic and acidic residues" evidence="2">
    <location>
        <begin position="234"/>
        <end position="248"/>
    </location>
</feature>
<protein>
    <submittedName>
        <fullName evidence="4">GTP pyrophosphokinase family protein</fullName>
    </submittedName>
</protein>
<accession>A0AAE3DN69</accession>
<dbReference type="SMART" id="SM00954">
    <property type="entry name" value="RelA_SpoT"/>
    <property type="match status" value="1"/>
</dbReference>
<dbReference type="PANTHER" id="PTHR47837">
    <property type="entry name" value="GTP PYROPHOSPHOKINASE YJBM"/>
    <property type="match status" value="1"/>
</dbReference>
<reference evidence="4 5" key="1">
    <citation type="submission" date="2021-10" db="EMBL/GenBank/DDBJ databases">
        <title>Anaerobic single-cell dispensing facilitates the cultivation of human gut bacteria.</title>
        <authorList>
            <person name="Afrizal A."/>
        </authorList>
    </citation>
    <scope>NUCLEOTIDE SEQUENCE [LARGE SCALE GENOMIC DNA]</scope>
    <source>
        <strain evidence="4 5">CLA-AA-H244</strain>
    </source>
</reference>
<dbReference type="Gene3D" id="1.10.287.860">
    <property type="entry name" value="Nucleotidyltransferase"/>
    <property type="match status" value="1"/>
</dbReference>
<dbReference type="CDD" id="cd05399">
    <property type="entry name" value="NT_Rel-Spo_like"/>
    <property type="match status" value="1"/>
</dbReference>
<evidence type="ECO:0000259" key="3">
    <source>
        <dbReference type="SMART" id="SM00954"/>
    </source>
</evidence>
<sequence>MDTKKDPFQNLQERMRNALADHSIRAFQELSSSTRDLMSCYRCAIMEIETKFRVLNERFSLQHDRNPIDSIQSRLKSPDSILDKMLRKKLPFTLEAIENNIFDIAGIRVVCSFVDDIYMLADCLLQQDDITLIERKDYIKNPKKNGYRSLHLIIEVPIFLQNEKKIMKAEVQLRTIAMEFWANLEHQLRYKKDLSPELMEQTSYQLSECARLSAVLDEQMQAIRDIIEKEEDSSEKNDSPKKPSDRLSRPILSALENYAPKAE</sequence>
<proteinExistence type="predicted"/>
<evidence type="ECO:0000313" key="4">
    <source>
        <dbReference type="EMBL" id="MCC2168347.1"/>
    </source>
</evidence>
<evidence type="ECO:0000313" key="5">
    <source>
        <dbReference type="Proteomes" id="UP001199355"/>
    </source>
</evidence>
<dbReference type="Proteomes" id="UP001199355">
    <property type="component" value="Unassembled WGS sequence"/>
</dbReference>
<feature type="domain" description="RelA/SpoT" evidence="3">
    <location>
        <begin position="73"/>
        <end position="196"/>
    </location>
</feature>
<evidence type="ECO:0000256" key="1">
    <source>
        <dbReference type="ARBA" id="ARBA00004976"/>
    </source>
</evidence>
<comment type="pathway">
    <text evidence="1">Purine metabolism; ppGpp biosynthesis; ppGpp from GTP: step 1/2.</text>
</comment>
<dbReference type="InterPro" id="IPR043519">
    <property type="entry name" value="NT_sf"/>
</dbReference>
<dbReference type="InterPro" id="IPR052366">
    <property type="entry name" value="GTP_Pyrophosphokinase"/>
</dbReference>
<gene>
    <name evidence="4" type="ORF">LKD45_11725</name>
</gene>
<comment type="caution">
    <text evidence="4">The sequence shown here is derived from an EMBL/GenBank/DDBJ whole genome shotgun (WGS) entry which is preliminary data.</text>
</comment>